<dbReference type="EMBL" id="REGC01000020">
    <property type="protein sequence ID" value="RMB56701.1"/>
    <property type="molecule type" value="Genomic_DNA"/>
</dbReference>
<protein>
    <recommendedName>
        <fullName evidence="1">Integrase catalytic domain-containing protein</fullName>
    </recommendedName>
</protein>
<organism evidence="2 3">
    <name type="scientific">Corynebacterium macginleyi</name>
    <dbReference type="NCBI Taxonomy" id="38290"/>
    <lineage>
        <taxon>Bacteria</taxon>
        <taxon>Bacillati</taxon>
        <taxon>Actinomycetota</taxon>
        <taxon>Actinomycetes</taxon>
        <taxon>Mycobacteriales</taxon>
        <taxon>Corynebacteriaceae</taxon>
        <taxon>Corynebacterium</taxon>
    </lineage>
</organism>
<dbReference type="PANTHER" id="PTHR46889:SF4">
    <property type="entry name" value="TRANSPOSASE INSO FOR INSERTION SEQUENCE ELEMENT IS911B-RELATED"/>
    <property type="match status" value="1"/>
</dbReference>
<dbReference type="GO" id="GO:0015074">
    <property type="term" value="P:DNA integration"/>
    <property type="evidence" value="ECO:0007669"/>
    <property type="project" value="InterPro"/>
</dbReference>
<feature type="domain" description="Integrase catalytic" evidence="1">
    <location>
        <begin position="23"/>
        <end position="103"/>
    </location>
</feature>
<evidence type="ECO:0000313" key="3">
    <source>
        <dbReference type="Proteomes" id="UP000270649"/>
    </source>
</evidence>
<comment type="caution">
    <text evidence="2">The sequence shown here is derived from an EMBL/GenBank/DDBJ whole genome shotgun (WGS) entry which is preliminary data.</text>
</comment>
<evidence type="ECO:0000259" key="1">
    <source>
        <dbReference type="PROSITE" id="PS50994"/>
    </source>
</evidence>
<dbReference type="AlphaFoldDB" id="A0A3M0FVK3"/>
<dbReference type="Proteomes" id="UP000270649">
    <property type="component" value="Unassembled WGS sequence"/>
</dbReference>
<dbReference type="InterPro" id="IPR012337">
    <property type="entry name" value="RNaseH-like_sf"/>
</dbReference>
<dbReference type="InterPro" id="IPR036397">
    <property type="entry name" value="RNaseH_sf"/>
</dbReference>
<dbReference type="GO" id="GO:0003676">
    <property type="term" value="F:nucleic acid binding"/>
    <property type="evidence" value="ECO:0007669"/>
    <property type="project" value="InterPro"/>
</dbReference>
<dbReference type="PROSITE" id="PS50994">
    <property type="entry name" value="INTEGRASE"/>
    <property type="match status" value="1"/>
</dbReference>
<dbReference type="PANTHER" id="PTHR46889">
    <property type="entry name" value="TRANSPOSASE INSF FOR INSERTION SEQUENCE IS3B-RELATED"/>
    <property type="match status" value="1"/>
</dbReference>
<evidence type="ECO:0000313" key="2">
    <source>
        <dbReference type="EMBL" id="RMB56701.1"/>
    </source>
</evidence>
<dbReference type="Pfam" id="PF13683">
    <property type="entry name" value="rve_3"/>
    <property type="match status" value="1"/>
</dbReference>
<proteinExistence type="predicted"/>
<dbReference type="InterPro" id="IPR001584">
    <property type="entry name" value="Integrase_cat-core"/>
</dbReference>
<name>A0A3M0FVK3_9CORY</name>
<reference evidence="2 3" key="1">
    <citation type="submission" date="2018-10" db="EMBL/GenBank/DDBJ databases">
        <title>Corynebacterium macginleyi genome sequencing and assembly of the type strain and two clinical samples.</title>
        <authorList>
            <person name="Bernier A.-M."/>
            <person name="Bernard K."/>
        </authorList>
    </citation>
    <scope>NUCLEOTIDE SEQUENCE [LARGE SCALE GENOMIC DNA]</scope>
    <source>
        <strain evidence="2 3">NML 120205</strain>
    </source>
</reference>
<dbReference type="SUPFAM" id="SSF53098">
    <property type="entry name" value="Ribonuclease H-like"/>
    <property type="match status" value="1"/>
</dbReference>
<dbReference type="InterPro" id="IPR050900">
    <property type="entry name" value="Transposase_IS3/IS150/IS904"/>
</dbReference>
<accession>A0A3M0FVK3</accession>
<dbReference type="Gene3D" id="3.30.420.10">
    <property type="entry name" value="Ribonuclease H-like superfamily/Ribonuclease H"/>
    <property type="match status" value="1"/>
</dbReference>
<sequence>MPGRTGRCGWRTHFRGDVSDGLVFHADSGTQFTSEQLWEVCRNLGVAQSVGRTGVCFDNAMAESFWSTLKTEFYDRKRWPTRDSARQAVAYWIEIVYNRRRRH</sequence>
<gene>
    <name evidence="2" type="ORF">D9543_10620</name>
</gene>